<dbReference type="Gene3D" id="3.40.50.880">
    <property type="match status" value="1"/>
</dbReference>
<evidence type="ECO:0000313" key="4">
    <source>
        <dbReference type="Proteomes" id="UP000253562"/>
    </source>
</evidence>
<keyword evidence="2" id="KW-0812">Transmembrane</keyword>
<accession>A0A368KUP0</accession>
<sequence length="767" mass="83807">MITFHALIPIALWLPLALAAVGLLVAYGVVNRGKLPGKRLALVLTMMGVTLSVPLVILLNPMWVQRQPPPPGKPLLTVLVDRSASMATEDNQSKGKTRLALANEIAQGLVDQLGDDYEIRLRSFAEDSSLLSLEELKKTTAEGSATDLNRSVRESLGEDRPPGQAVLVLSDGIETAGGSTARLRQTGERARALSTPVFVKTIGTDQDVRDLRLALHQSQELSFVGQEVSVIAQLSHTYPIPQTVKLTLKREGEEIESREIQLAGGETVEEFFQVSQEEPGLYRYEIAAETLHDEVTELNNQATLLLRVVDQPVSVLLLEGKPYWDTKFLIRTLASDPSVELTSVVQMAPGRFLERKIARSEAENENAPAEEGSEPSSAEQANNPLASQRQNWKIHTDAQQLLADPQFLAQFNVVVLGRSIEPYLTDEVLIGLRDWLANQEGSLVCFRGAPASQLTQRLGSLMPVGWTPGTSSRFRVSLTDSGQAMQWLPQTGDQLELLPSLASSAKPEDVRPLATVLATSSGKGDGAAIPLITFRPEGSGRVVVIEGAGMWRWAFLPPDHQEQDALYGTLWRSLVRWLVSNVGLMPGQRVALRPDSVVVSSGNAAAATLLLRDQQWDEVPQVELSGDTLDKPQTFVPQAQSSAGVYRVHFGHLPAGRYSVKVLGAGEEESSAETAFDVIGNLQERLDVAARPAALTELAEQSGGKSLDASSMQDLPVSLNDAFIENRDKNRPQLILRTPAWNRWWILATVVGLWGCTWGTRRWLGFL</sequence>
<dbReference type="CDD" id="cd00198">
    <property type="entry name" value="vWFA"/>
    <property type="match status" value="1"/>
</dbReference>
<dbReference type="SUPFAM" id="SSF53300">
    <property type="entry name" value="vWA-like"/>
    <property type="match status" value="1"/>
</dbReference>
<feature type="transmembrane region" description="Helical" evidence="2">
    <location>
        <begin position="42"/>
        <end position="63"/>
    </location>
</feature>
<dbReference type="EMBL" id="QPEX01000010">
    <property type="protein sequence ID" value="RCS54089.1"/>
    <property type="molecule type" value="Genomic_DNA"/>
</dbReference>
<keyword evidence="2" id="KW-0472">Membrane</keyword>
<gene>
    <name evidence="3" type="ORF">DTL42_02755</name>
</gene>
<dbReference type="PANTHER" id="PTHR37947">
    <property type="entry name" value="BLL2462 PROTEIN"/>
    <property type="match status" value="1"/>
</dbReference>
<feature type="compositionally biased region" description="Basic and acidic residues" evidence="1">
    <location>
        <begin position="150"/>
        <end position="161"/>
    </location>
</feature>
<feature type="region of interest" description="Disordered" evidence="1">
    <location>
        <begin position="359"/>
        <end position="385"/>
    </location>
</feature>
<keyword evidence="2" id="KW-1133">Transmembrane helix</keyword>
<dbReference type="InterPro" id="IPR029062">
    <property type="entry name" value="Class_I_gatase-like"/>
</dbReference>
<evidence type="ECO:0000256" key="2">
    <source>
        <dbReference type="SAM" id="Phobius"/>
    </source>
</evidence>
<evidence type="ECO:0000313" key="3">
    <source>
        <dbReference type="EMBL" id="RCS54089.1"/>
    </source>
</evidence>
<dbReference type="SUPFAM" id="SSF52317">
    <property type="entry name" value="Class I glutamine amidotransferase-like"/>
    <property type="match status" value="1"/>
</dbReference>
<feature type="region of interest" description="Disordered" evidence="1">
    <location>
        <begin position="142"/>
        <end position="163"/>
    </location>
</feature>
<comment type="caution">
    <text evidence="3">The sequence shown here is derived from an EMBL/GenBank/DDBJ whole genome shotgun (WGS) entry which is preliminary data.</text>
</comment>
<dbReference type="RefSeq" id="WP_114367156.1">
    <property type="nucleotide sequence ID" value="NZ_QPEX01000010.1"/>
</dbReference>
<dbReference type="PANTHER" id="PTHR37947:SF1">
    <property type="entry name" value="BLL2462 PROTEIN"/>
    <property type="match status" value="1"/>
</dbReference>
<protein>
    <submittedName>
        <fullName evidence="3">VWA domain-containing protein</fullName>
    </submittedName>
</protein>
<proteinExistence type="predicted"/>
<evidence type="ECO:0000256" key="1">
    <source>
        <dbReference type="SAM" id="MobiDB-lite"/>
    </source>
</evidence>
<feature type="transmembrane region" description="Helical" evidence="2">
    <location>
        <begin position="6"/>
        <end position="30"/>
    </location>
</feature>
<dbReference type="AlphaFoldDB" id="A0A368KUP0"/>
<feature type="compositionally biased region" description="Low complexity" evidence="1">
    <location>
        <begin position="365"/>
        <end position="379"/>
    </location>
</feature>
<dbReference type="Gene3D" id="3.40.50.410">
    <property type="entry name" value="von Willebrand factor, type A domain"/>
    <property type="match status" value="1"/>
</dbReference>
<dbReference type="OrthoDB" id="221349at2"/>
<organism evidence="3 4">
    <name type="scientific">Bremerella cremea</name>
    <dbReference type="NCBI Taxonomy" id="1031537"/>
    <lineage>
        <taxon>Bacteria</taxon>
        <taxon>Pseudomonadati</taxon>
        <taxon>Planctomycetota</taxon>
        <taxon>Planctomycetia</taxon>
        <taxon>Pirellulales</taxon>
        <taxon>Pirellulaceae</taxon>
        <taxon>Bremerella</taxon>
    </lineage>
</organism>
<dbReference type="InterPro" id="IPR036465">
    <property type="entry name" value="vWFA_dom_sf"/>
</dbReference>
<name>A0A368KUP0_9BACT</name>
<reference evidence="3 4" key="1">
    <citation type="submission" date="2018-07" db="EMBL/GenBank/DDBJ databases">
        <title>Comparative genomes isolates from brazilian mangrove.</title>
        <authorList>
            <person name="De Araujo J.E."/>
            <person name="Taketani R.G."/>
            <person name="Silva M.C.P."/>
            <person name="Lourenco M.V."/>
            <person name="Oliveira V.M."/>
            <person name="Andreote F.D."/>
        </authorList>
    </citation>
    <scope>NUCLEOTIDE SEQUENCE [LARGE SCALE GENOMIC DNA]</scope>
    <source>
        <strain evidence="3 4">HEX PRIS-MGV</strain>
    </source>
</reference>
<dbReference type="Proteomes" id="UP000253562">
    <property type="component" value="Unassembled WGS sequence"/>
</dbReference>